<sequence>MLRDGVRKPYVPDFGSAFEHVCAHRGEGGDRGSGGGDEAQGGGDGAGADDASPVREHE</sequence>
<proteinExistence type="predicted"/>
<reference evidence="2" key="2">
    <citation type="submission" date="2023-06" db="EMBL/GenBank/DDBJ databases">
        <authorList>
            <person name="Ma L."/>
            <person name="Liu K.-W."/>
            <person name="Li Z."/>
            <person name="Hsiao Y.-Y."/>
            <person name="Qi Y."/>
            <person name="Fu T."/>
            <person name="Tang G."/>
            <person name="Zhang D."/>
            <person name="Sun W.-H."/>
            <person name="Liu D.-K."/>
            <person name="Li Y."/>
            <person name="Chen G.-Z."/>
            <person name="Liu X.-D."/>
            <person name="Liao X.-Y."/>
            <person name="Jiang Y.-T."/>
            <person name="Yu X."/>
            <person name="Hao Y."/>
            <person name="Huang J."/>
            <person name="Zhao X.-W."/>
            <person name="Ke S."/>
            <person name="Chen Y.-Y."/>
            <person name="Wu W.-L."/>
            <person name="Hsu J.-L."/>
            <person name="Lin Y.-F."/>
            <person name="Huang M.-D."/>
            <person name="Li C.-Y."/>
            <person name="Huang L."/>
            <person name="Wang Z.-W."/>
            <person name="Zhao X."/>
            <person name="Zhong W.-Y."/>
            <person name="Peng D.-H."/>
            <person name="Ahmad S."/>
            <person name="Lan S."/>
            <person name="Zhang J.-S."/>
            <person name="Tsai W.-C."/>
            <person name="Van De Peer Y."/>
            <person name="Liu Z.-J."/>
        </authorList>
    </citation>
    <scope>NUCLEOTIDE SEQUENCE</scope>
    <source>
        <strain evidence="2">CP</strain>
        <tissue evidence="2">Leaves</tissue>
    </source>
</reference>
<name>A0AAV9EHJ0_ACOCL</name>
<keyword evidence="3" id="KW-1185">Reference proteome</keyword>
<gene>
    <name evidence="2" type="ORF">QJS10_CPA07g00412</name>
</gene>
<evidence type="ECO:0000313" key="3">
    <source>
        <dbReference type="Proteomes" id="UP001180020"/>
    </source>
</evidence>
<reference evidence="2" key="1">
    <citation type="journal article" date="2023" name="Nat. Commun.">
        <title>Diploid and tetraploid genomes of Acorus and the evolution of monocots.</title>
        <authorList>
            <person name="Ma L."/>
            <person name="Liu K.W."/>
            <person name="Li Z."/>
            <person name="Hsiao Y.Y."/>
            <person name="Qi Y."/>
            <person name="Fu T."/>
            <person name="Tang G.D."/>
            <person name="Zhang D."/>
            <person name="Sun W.H."/>
            <person name="Liu D.K."/>
            <person name="Li Y."/>
            <person name="Chen G.Z."/>
            <person name="Liu X.D."/>
            <person name="Liao X.Y."/>
            <person name="Jiang Y.T."/>
            <person name="Yu X."/>
            <person name="Hao Y."/>
            <person name="Huang J."/>
            <person name="Zhao X.W."/>
            <person name="Ke S."/>
            <person name="Chen Y.Y."/>
            <person name="Wu W.L."/>
            <person name="Hsu J.L."/>
            <person name="Lin Y.F."/>
            <person name="Huang M.D."/>
            <person name="Li C.Y."/>
            <person name="Huang L."/>
            <person name="Wang Z.W."/>
            <person name="Zhao X."/>
            <person name="Zhong W.Y."/>
            <person name="Peng D.H."/>
            <person name="Ahmad S."/>
            <person name="Lan S."/>
            <person name="Zhang J.S."/>
            <person name="Tsai W.C."/>
            <person name="Van de Peer Y."/>
            <person name="Liu Z.J."/>
        </authorList>
    </citation>
    <scope>NUCLEOTIDE SEQUENCE</scope>
    <source>
        <strain evidence="2">CP</strain>
    </source>
</reference>
<evidence type="ECO:0000256" key="1">
    <source>
        <dbReference type="SAM" id="MobiDB-lite"/>
    </source>
</evidence>
<protein>
    <submittedName>
        <fullName evidence="2">Uncharacterized protein</fullName>
    </submittedName>
</protein>
<dbReference type="EMBL" id="JAUJYO010000007">
    <property type="protein sequence ID" value="KAK1312616.1"/>
    <property type="molecule type" value="Genomic_DNA"/>
</dbReference>
<comment type="caution">
    <text evidence="2">The sequence shown here is derived from an EMBL/GenBank/DDBJ whole genome shotgun (WGS) entry which is preliminary data.</text>
</comment>
<feature type="region of interest" description="Disordered" evidence="1">
    <location>
        <begin position="24"/>
        <end position="58"/>
    </location>
</feature>
<dbReference type="Proteomes" id="UP001180020">
    <property type="component" value="Unassembled WGS sequence"/>
</dbReference>
<feature type="compositionally biased region" description="Gly residues" evidence="1">
    <location>
        <begin position="31"/>
        <end position="46"/>
    </location>
</feature>
<organism evidence="2 3">
    <name type="scientific">Acorus calamus</name>
    <name type="common">Sweet flag</name>
    <dbReference type="NCBI Taxonomy" id="4465"/>
    <lineage>
        <taxon>Eukaryota</taxon>
        <taxon>Viridiplantae</taxon>
        <taxon>Streptophyta</taxon>
        <taxon>Embryophyta</taxon>
        <taxon>Tracheophyta</taxon>
        <taxon>Spermatophyta</taxon>
        <taxon>Magnoliopsida</taxon>
        <taxon>Liliopsida</taxon>
        <taxon>Acoraceae</taxon>
        <taxon>Acorus</taxon>
    </lineage>
</organism>
<evidence type="ECO:0000313" key="2">
    <source>
        <dbReference type="EMBL" id="KAK1312616.1"/>
    </source>
</evidence>
<dbReference type="AlphaFoldDB" id="A0AAV9EHJ0"/>
<accession>A0AAV9EHJ0</accession>